<evidence type="ECO:0000313" key="1">
    <source>
        <dbReference type="EMBL" id="BDG05005.1"/>
    </source>
</evidence>
<reference evidence="2" key="1">
    <citation type="journal article" date="2022" name="Int. J. Syst. Evol. Microbiol.">
        <title>Anaeromyxobacter oryzae sp. nov., Anaeromyxobacter diazotrophicus sp. nov. and Anaeromyxobacter paludicola sp. nov., isolated from paddy soils.</title>
        <authorList>
            <person name="Itoh H."/>
            <person name="Xu Z."/>
            <person name="Mise K."/>
            <person name="Masuda Y."/>
            <person name="Ushijima N."/>
            <person name="Hayakawa C."/>
            <person name="Shiratori Y."/>
            <person name="Senoo K."/>
        </authorList>
    </citation>
    <scope>NUCLEOTIDE SEQUENCE [LARGE SCALE GENOMIC DNA]</scope>
    <source>
        <strain evidence="2">Red232</strain>
    </source>
</reference>
<proteinExistence type="predicted"/>
<sequence>MKILLQCTIQYAADDWHVGRFSLLAQELRKAGHVVVARDLSPDSRGIDPVLSRVSRDDFDELWLLGVDGGRTPALSQTDIEAVNAFHRAGGGLFTTRDHENMGRWLRQVERVGQAHFFHSSDCCELDTDRRRPDDVETKAISWPNYHSGANGDFERIEAIEPMHPLLAKADGGRIELFPAHPHEGAVGLPPSDPSARVVARGRSTVTGRAFDLVVAFERDAGCGRAIAESSIHHVADYNWEVARGAPTFVSEAPGDGMRREPRALEDIHAYVANTARWLAPRSERAHP</sequence>
<keyword evidence="2" id="KW-1185">Reference proteome</keyword>
<evidence type="ECO:0000313" key="2">
    <source>
        <dbReference type="Proteomes" id="UP001162891"/>
    </source>
</evidence>
<organism evidence="1 2">
    <name type="scientific">Anaeromyxobacter oryzae</name>
    <dbReference type="NCBI Taxonomy" id="2918170"/>
    <lineage>
        <taxon>Bacteria</taxon>
        <taxon>Pseudomonadati</taxon>
        <taxon>Myxococcota</taxon>
        <taxon>Myxococcia</taxon>
        <taxon>Myxococcales</taxon>
        <taxon>Cystobacterineae</taxon>
        <taxon>Anaeromyxobacteraceae</taxon>
        <taxon>Anaeromyxobacter</taxon>
    </lineage>
</organism>
<accession>A0ABN6MXM1</accession>
<evidence type="ECO:0008006" key="3">
    <source>
        <dbReference type="Google" id="ProtNLM"/>
    </source>
</evidence>
<protein>
    <recommendedName>
        <fullName evidence="3">ThuA-like domain-containing protein</fullName>
    </recommendedName>
</protein>
<gene>
    <name evidence="1" type="ORF">AMOR_40010</name>
</gene>
<name>A0ABN6MXM1_9BACT</name>
<dbReference type="RefSeq" id="WP_248353528.1">
    <property type="nucleotide sequence ID" value="NZ_AP025591.1"/>
</dbReference>
<dbReference type="Proteomes" id="UP001162891">
    <property type="component" value="Chromosome"/>
</dbReference>
<dbReference type="EMBL" id="AP025591">
    <property type="protein sequence ID" value="BDG05005.1"/>
    <property type="molecule type" value="Genomic_DNA"/>
</dbReference>